<comment type="catalytic activity">
    <reaction evidence="10">
        <text>a 5,6-dihydrouridine in tRNA + NAD(+) = a uridine in tRNA + NADH + H(+)</text>
        <dbReference type="Rhea" id="RHEA:54452"/>
        <dbReference type="Rhea" id="RHEA-COMP:13339"/>
        <dbReference type="Rhea" id="RHEA-COMP:13887"/>
        <dbReference type="ChEBI" id="CHEBI:15378"/>
        <dbReference type="ChEBI" id="CHEBI:57540"/>
        <dbReference type="ChEBI" id="CHEBI:57945"/>
        <dbReference type="ChEBI" id="CHEBI:65315"/>
        <dbReference type="ChEBI" id="CHEBI:74443"/>
    </reaction>
</comment>
<evidence type="ECO:0000256" key="10">
    <source>
        <dbReference type="ARBA" id="ARBA00048802"/>
    </source>
</evidence>
<accession>A0A0G0X5U8</accession>
<evidence type="ECO:0000256" key="4">
    <source>
        <dbReference type="ARBA" id="ARBA00022643"/>
    </source>
</evidence>
<keyword evidence="5 11" id="KW-0819">tRNA processing</keyword>
<evidence type="ECO:0000256" key="1">
    <source>
        <dbReference type="ARBA" id="ARBA00002790"/>
    </source>
</evidence>
<keyword evidence="3 11" id="KW-0285">Flavoprotein</keyword>
<evidence type="ECO:0000256" key="12">
    <source>
        <dbReference type="PIRSR" id="PIRSR006621-1"/>
    </source>
</evidence>
<comment type="caution">
    <text evidence="15">The sequence shown here is derived from an EMBL/GenBank/DDBJ whole genome shotgun (WGS) entry which is preliminary data.</text>
</comment>
<evidence type="ECO:0000256" key="3">
    <source>
        <dbReference type="ARBA" id="ARBA00022630"/>
    </source>
</evidence>
<comment type="cofactor">
    <cofactor evidence="11 13">
        <name>FMN</name>
        <dbReference type="ChEBI" id="CHEBI:58210"/>
    </cofactor>
</comment>
<dbReference type="GO" id="GO:0050660">
    <property type="term" value="F:flavin adenine dinucleotide binding"/>
    <property type="evidence" value="ECO:0007669"/>
    <property type="project" value="InterPro"/>
</dbReference>
<evidence type="ECO:0000256" key="13">
    <source>
        <dbReference type="PIRSR" id="PIRSR006621-2"/>
    </source>
</evidence>
<gene>
    <name evidence="15" type="ORF">UU41_C0031G0009</name>
</gene>
<evidence type="ECO:0000256" key="5">
    <source>
        <dbReference type="ARBA" id="ARBA00022694"/>
    </source>
</evidence>
<feature type="binding site" evidence="13">
    <location>
        <position position="126"/>
    </location>
    <ligand>
        <name>FMN</name>
        <dbReference type="ChEBI" id="CHEBI:58210"/>
    </ligand>
</feature>
<dbReference type="Proteomes" id="UP000034961">
    <property type="component" value="Unassembled WGS sequence"/>
</dbReference>
<comment type="catalytic activity">
    <reaction evidence="9">
        <text>a 5,6-dihydrouridine in tRNA + NADP(+) = a uridine in tRNA + NADPH + H(+)</text>
        <dbReference type="Rhea" id="RHEA:23624"/>
        <dbReference type="Rhea" id="RHEA-COMP:13339"/>
        <dbReference type="Rhea" id="RHEA-COMP:13887"/>
        <dbReference type="ChEBI" id="CHEBI:15378"/>
        <dbReference type="ChEBI" id="CHEBI:57783"/>
        <dbReference type="ChEBI" id="CHEBI:58349"/>
        <dbReference type="ChEBI" id="CHEBI:65315"/>
        <dbReference type="ChEBI" id="CHEBI:74443"/>
    </reaction>
</comment>
<dbReference type="GO" id="GO:0000049">
    <property type="term" value="F:tRNA binding"/>
    <property type="evidence" value="ECO:0007669"/>
    <property type="project" value="UniProtKB-KW"/>
</dbReference>
<dbReference type="InterPro" id="IPR035587">
    <property type="entry name" value="DUS-like_FMN-bd"/>
</dbReference>
<dbReference type="GO" id="GO:0017150">
    <property type="term" value="F:tRNA dihydrouridine synthase activity"/>
    <property type="evidence" value="ECO:0007669"/>
    <property type="project" value="InterPro"/>
</dbReference>
<dbReference type="Pfam" id="PF01207">
    <property type="entry name" value="Dus"/>
    <property type="match status" value="1"/>
</dbReference>
<reference evidence="15 16" key="1">
    <citation type="journal article" date="2015" name="Nature">
        <title>rRNA introns, odd ribosomes, and small enigmatic genomes across a large radiation of phyla.</title>
        <authorList>
            <person name="Brown C.T."/>
            <person name="Hug L.A."/>
            <person name="Thomas B.C."/>
            <person name="Sharon I."/>
            <person name="Castelle C.J."/>
            <person name="Singh A."/>
            <person name="Wilkins M.J."/>
            <person name="Williams K.H."/>
            <person name="Banfield J.F."/>
        </authorList>
    </citation>
    <scope>NUCLEOTIDE SEQUENCE [LARGE SCALE GENOMIC DNA]</scope>
</reference>
<feature type="domain" description="DUS-like FMN-binding" evidence="14">
    <location>
        <begin position="1"/>
        <end position="293"/>
    </location>
</feature>
<dbReference type="InterPro" id="IPR024036">
    <property type="entry name" value="tRNA-dHydroUridine_Synthase_C"/>
</dbReference>
<feature type="binding site" evidence="13">
    <location>
        <position position="153"/>
    </location>
    <ligand>
        <name>FMN</name>
        <dbReference type="ChEBI" id="CHEBI:58210"/>
    </ligand>
</feature>
<proteinExistence type="inferred from homology"/>
<keyword evidence="2" id="KW-0820">tRNA-binding</keyword>
<dbReference type="EC" id="1.3.1.-" evidence="11"/>
<evidence type="ECO:0000313" key="15">
    <source>
        <dbReference type="EMBL" id="KKR92030.1"/>
    </source>
</evidence>
<evidence type="ECO:0000256" key="11">
    <source>
        <dbReference type="PIRNR" id="PIRNR006621"/>
    </source>
</evidence>
<dbReference type="InterPro" id="IPR013785">
    <property type="entry name" value="Aldolase_TIM"/>
</dbReference>
<evidence type="ECO:0000313" key="16">
    <source>
        <dbReference type="Proteomes" id="UP000034961"/>
    </source>
</evidence>
<evidence type="ECO:0000256" key="6">
    <source>
        <dbReference type="ARBA" id="ARBA00022857"/>
    </source>
</evidence>
<evidence type="ECO:0000256" key="2">
    <source>
        <dbReference type="ARBA" id="ARBA00022555"/>
    </source>
</evidence>
<evidence type="ECO:0000259" key="14">
    <source>
        <dbReference type="Pfam" id="PF01207"/>
    </source>
</evidence>
<comment type="function">
    <text evidence="1 11">Catalyzes the synthesis of 5,6-dihydrouridine (D), a modified base found in the D-loop of most tRNAs, via the reduction of the C5-C6 double bond in target uridines.</text>
</comment>
<dbReference type="Gene3D" id="1.10.1200.80">
    <property type="entry name" value="Putative flavin oxidoreducatase, domain 2"/>
    <property type="match status" value="1"/>
</dbReference>
<sequence length="300" mass="33718">MDDVTDTVFRQIIADLASPDLYFSEFVNVDGLQSPGREKLIRKLRFTAKEKPIFAQLWGLKPDNFYKTTKDVIAMGFDGVDLNMGCPIKTVIKNGACAALINNRELASEIIDATRQAAGDFPVSVKTRVGLTTPDMSWIGFLLSKKLDLLSIHGRTAQQLSKVPADWNLIGKAREMRDTLCPGALIVGNGDVMTRVQGIKLASKYKLDGIMIGRGVFHDPFVFAKNSPWEQWSKKQKIELFQKHIELFAKTWKQGEYKFDSLKKFCKLYLSGFEGASELREQFMATHSPKDAFSLLAKQL</sequence>
<dbReference type="CDD" id="cd02801">
    <property type="entry name" value="DUS_like_FMN"/>
    <property type="match status" value="1"/>
</dbReference>
<keyword evidence="6" id="KW-0521">NADP</keyword>
<evidence type="ECO:0000256" key="9">
    <source>
        <dbReference type="ARBA" id="ARBA00048205"/>
    </source>
</evidence>
<dbReference type="PIRSF" id="PIRSF006621">
    <property type="entry name" value="Dus"/>
    <property type="match status" value="1"/>
</dbReference>
<dbReference type="Gene3D" id="3.20.20.70">
    <property type="entry name" value="Aldolase class I"/>
    <property type="match status" value="1"/>
</dbReference>
<dbReference type="PATRIC" id="fig|1618474.3.peg.898"/>
<name>A0A0G0X5U8_9BACT</name>
<comment type="similarity">
    <text evidence="11">Belongs to the dus family.</text>
</comment>
<protein>
    <recommendedName>
        <fullName evidence="11">tRNA-dihydrouridine synthase</fullName>
        <ecNumber evidence="11">1.3.1.-</ecNumber>
    </recommendedName>
</protein>
<dbReference type="EMBL" id="LCAN01000031">
    <property type="protein sequence ID" value="KKR92030.1"/>
    <property type="molecule type" value="Genomic_DNA"/>
</dbReference>
<evidence type="ECO:0000256" key="8">
    <source>
        <dbReference type="ARBA" id="ARBA00023002"/>
    </source>
</evidence>
<organism evidence="15 16">
    <name type="scientific">Candidatus Roizmanbacteria bacterium GW2011_GWA1_41_13</name>
    <dbReference type="NCBI Taxonomy" id="1618474"/>
    <lineage>
        <taxon>Bacteria</taxon>
        <taxon>Candidatus Roizmaniibacteriota</taxon>
    </lineage>
</organism>
<evidence type="ECO:0000256" key="7">
    <source>
        <dbReference type="ARBA" id="ARBA00022884"/>
    </source>
</evidence>
<dbReference type="SUPFAM" id="SSF51395">
    <property type="entry name" value="FMN-linked oxidoreductases"/>
    <property type="match status" value="1"/>
</dbReference>
<dbReference type="PANTHER" id="PTHR45846:SF1">
    <property type="entry name" value="TRNA-DIHYDROURIDINE(47) SYNTHASE [NAD(P)(+)]-LIKE"/>
    <property type="match status" value="1"/>
</dbReference>
<dbReference type="AlphaFoldDB" id="A0A0G0X5U8"/>
<dbReference type="InterPro" id="IPR001269">
    <property type="entry name" value="DUS_fam"/>
</dbReference>
<keyword evidence="7" id="KW-0694">RNA-binding</keyword>
<keyword evidence="8 11" id="KW-0560">Oxidoreductase</keyword>
<feature type="active site" description="Proton donor" evidence="12">
    <location>
        <position position="86"/>
    </location>
</feature>
<keyword evidence="13" id="KW-0547">Nucleotide-binding</keyword>
<feature type="binding site" evidence="13">
    <location>
        <position position="56"/>
    </location>
    <ligand>
        <name>FMN</name>
        <dbReference type="ChEBI" id="CHEBI:58210"/>
    </ligand>
</feature>
<keyword evidence="4 11" id="KW-0288">FMN</keyword>
<dbReference type="PANTHER" id="PTHR45846">
    <property type="entry name" value="TRNA-DIHYDROURIDINE(47) SYNTHASE [NAD(P)(+)]-LIKE"/>
    <property type="match status" value="1"/>
</dbReference>
<feature type="binding site" evidence="13">
    <location>
        <begin position="213"/>
        <end position="214"/>
    </location>
    <ligand>
        <name>FMN</name>
        <dbReference type="ChEBI" id="CHEBI:58210"/>
    </ligand>
</feature>